<name>A0A8H5BVL7_9AGAR</name>
<sequence length="743" mass="83716">MVQGPDPFVEIYSTNFSSSHPHFDVPATFMAEEASILYLSLEMHLLIFSHLDALDLLRISMTCFTMHTLIDQKGVWKQSLKNTCSRNALFEPSFPLDLMTIDDLKHAALGPALWHHTVLWAPSRGSSEIPSMPHTERCISSQYENSWTPTGVFLIPGGRFLLCTSRAAISLKDLGVAGPSFEVHKEPVVLGVVYMKYDWQVIGISTPIRHGRDSIRFVVGIGIPGSDIRVYEIGPIPKDCALRQVGRDLKIAYTPAMRRTWIGSQDRVYIHFKNDAAVWDYSLHRIWFWSIAKEGVREITHVGKGDLLVGLTPTGAVLWEVPWLSRIDDLGSKFILDITANSDASAPTILEPCYEVEYPRALQPGNFVSTFSLGLSSGWYESEYKSDASATANPNPGCHHHAAILPPALFPSMVSAVEIICANNQKNDSSKTSQSHFENASNFGITKGDFSAIRGHRYGALHITGKTVVIHQGGGKSRRKSTSRMLANIDAGMHDSDSDSGVSTASSAATVTLSYAARRRELESASSTLNSRKRRLMRDEEVVRAKQQEVEFHTQDLQAREVQLAVRWQAAHNRDGLLDRKAQELRVREEELRRKEEELGKWELNARRREEELQQREESVVLAHLEISASKTTLDSRELALDQREKDLERRKRSLEAQGEDLERREEIVRKTQEELKQTEKDILALEARVKAQVVVMREKCAELRLVRERFSAHRDGWMAAAEARAVEIEKLEKDIAEMFGEI</sequence>
<feature type="coiled-coil region" evidence="1">
    <location>
        <begin position="638"/>
        <end position="689"/>
    </location>
</feature>
<feature type="coiled-coil region" evidence="1">
    <location>
        <begin position="578"/>
        <end position="612"/>
    </location>
</feature>
<dbReference type="Gene3D" id="1.20.1280.50">
    <property type="match status" value="1"/>
</dbReference>
<comment type="caution">
    <text evidence="3">The sequence shown here is derived from an EMBL/GenBank/DDBJ whole genome shotgun (WGS) entry which is preliminary data.</text>
</comment>
<reference evidence="3 4" key="1">
    <citation type="journal article" date="2020" name="ISME J.">
        <title>Uncovering the hidden diversity of litter-decomposition mechanisms in mushroom-forming fungi.</title>
        <authorList>
            <person name="Floudas D."/>
            <person name="Bentzer J."/>
            <person name="Ahren D."/>
            <person name="Johansson T."/>
            <person name="Persson P."/>
            <person name="Tunlid A."/>
        </authorList>
    </citation>
    <scope>NUCLEOTIDE SEQUENCE [LARGE SCALE GENOMIC DNA]</scope>
    <source>
        <strain evidence="3 4">CBS 175.51</strain>
    </source>
</reference>
<dbReference type="OrthoDB" id="3053964at2759"/>
<evidence type="ECO:0000313" key="4">
    <source>
        <dbReference type="Proteomes" id="UP000541558"/>
    </source>
</evidence>
<feature type="domain" description="F-box" evidence="2">
    <location>
        <begin position="33"/>
        <end position="79"/>
    </location>
</feature>
<dbReference type="AlphaFoldDB" id="A0A8H5BVL7"/>
<gene>
    <name evidence="3" type="ORF">D9611_010647</name>
</gene>
<dbReference type="Proteomes" id="UP000541558">
    <property type="component" value="Unassembled WGS sequence"/>
</dbReference>
<dbReference type="InterPro" id="IPR036047">
    <property type="entry name" value="F-box-like_dom_sf"/>
</dbReference>
<dbReference type="SUPFAM" id="SSF81383">
    <property type="entry name" value="F-box domain"/>
    <property type="match status" value="1"/>
</dbReference>
<evidence type="ECO:0000256" key="1">
    <source>
        <dbReference type="SAM" id="Coils"/>
    </source>
</evidence>
<keyword evidence="1" id="KW-0175">Coiled coil</keyword>
<evidence type="ECO:0000259" key="2">
    <source>
        <dbReference type="PROSITE" id="PS50181"/>
    </source>
</evidence>
<organism evidence="3 4">
    <name type="scientific">Ephemerocybe angulata</name>
    <dbReference type="NCBI Taxonomy" id="980116"/>
    <lineage>
        <taxon>Eukaryota</taxon>
        <taxon>Fungi</taxon>
        <taxon>Dikarya</taxon>
        <taxon>Basidiomycota</taxon>
        <taxon>Agaricomycotina</taxon>
        <taxon>Agaricomycetes</taxon>
        <taxon>Agaricomycetidae</taxon>
        <taxon>Agaricales</taxon>
        <taxon>Agaricineae</taxon>
        <taxon>Psathyrellaceae</taxon>
        <taxon>Ephemerocybe</taxon>
    </lineage>
</organism>
<dbReference type="Pfam" id="PF00646">
    <property type="entry name" value="F-box"/>
    <property type="match status" value="1"/>
</dbReference>
<evidence type="ECO:0000313" key="3">
    <source>
        <dbReference type="EMBL" id="KAF5330138.1"/>
    </source>
</evidence>
<dbReference type="InterPro" id="IPR001810">
    <property type="entry name" value="F-box_dom"/>
</dbReference>
<proteinExistence type="predicted"/>
<accession>A0A8H5BVL7</accession>
<dbReference type="PROSITE" id="PS50181">
    <property type="entry name" value="FBOX"/>
    <property type="match status" value="1"/>
</dbReference>
<keyword evidence="4" id="KW-1185">Reference proteome</keyword>
<dbReference type="SMART" id="SM00256">
    <property type="entry name" value="FBOX"/>
    <property type="match status" value="1"/>
</dbReference>
<dbReference type="EMBL" id="JAACJK010000116">
    <property type="protein sequence ID" value="KAF5330138.1"/>
    <property type="molecule type" value="Genomic_DNA"/>
</dbReference>
<protein>
    <recommendedName>
        <fullName evidence="2">F-box domain-containing protein</fullName>
    </recommendedName>
</protein>